<name>A0ABS4V5K9_9ACTN</name>
<protein>
    <submittedName>
        <fullName evidence="2">Uncharacterized protein</fullName>
    </submittedName>
</protein>
<comment type="caution">
    <text evidence="2">The sequence shown here is derived from an EMBL/GenBank/DDBJ whole genome shotgun (WGS) entry which is preliminary data.</text>
</comment>
<accession>A0ABS4V5K9</accession>
<dbReference type="GeneID" id="97344810"/>
<proteinExistence type="predicted"/>
<dbReference type="EMBL" id="JAGINS010000001">
    <property type="protein sequence ID" value="MBP2359081.1"/>
    <property type="molecule type" value="Genomic_DNA"/>
</dbReference>
<evidence type="ECO:0000313" key="2">
    <source>
        <dbReference type="EMBL" id="MBP2359081.1"/>
    </source>
</evidence>
<keyword evidence="3" id="KW-1185">Reference proteome</keyword>
<gene>
    <name evidence="2" type="ORF">JOF59_001481</name>
</gene>
<evidence type="ECO:0000313" key="3">
    <source>
        <dbReference type="Proteomes" id="UP001519311"/>
    </source>
</evidence>
<evidence type="ECO:0000256" key="1">
    <source>
        <dbReference type="SAM" id="MobiDB-lite"/>
    </source>
</evidence>
<sequence>METMLLDRETVDREPLPPPPLTDVPHWVPLLLAGDHDDDGSEPHICRGID</sequence>
<organism evidence="2 3">
    <name type="scientific">Streptomyces clavifer</name>
    <dbReference type="NCBI Taxonomy" id="68188"/>
    <lineage>
        <taxon>Bacteria</taxon>
        <taxon>Bacillati</taxon>
        <taxon>Actinomycetota</taxon>
        <taxon>Actinomycetes</taxon>
        <taxon>Kitasatosporales</taxon>
        <taxon>Streptomycetaceae</taxon>
        <taxon>Streptomyces</taxon>
    </lineage>
</organism>
<feature type="compositionally biased region" description="Basic and acidic residues" evidence="1">
    <location>
        <begin position="1"/>
        <end position="15"/>
    </location>
</feature>
<dbReference type="RefSeq" id="WP_157862922.1">
    <property type="nucleotide sequence ID" value="NZ_BMWJ01000001.1"/>
</dbReference>
<dbReference type="Proteomes" id="UP001519311">
    <property type="component" value="Unassembled WGS sequence"/>
</dbReference>
<feature type="region of interest" description="Disordered" evidence="1">
    <location>
        <begin position="1"/>
        <end position="23"/>
    </location>
</feature>
<reference evidence="2 3" key="1">
    <citation type="submission" date="2021-03" db="EMBL/GenBank/DDBJ databases">
        <title>Sequencing the genomes of 1000 actinobacteria strains.</title>
        <authorList>
            <person name="Klenk H.-P."/>
        </authorList>
    </citation>
    <scope>NUCLEOTIDE SEQUENCE [LARGE SCALE GENOMIC DNA]</scope>
    <source>
        <strain evidence="2 3">DSM 40843</strain>
    </source>
</reference>